<dbReference type="PATRIC" id="fig|1339314.3.peg.212"/>
<feature type="region of interest" description="Disordered" evidence="1">
    <location>
        <begin position="1"/>
        <end position="32"/>
    </location>
</feature>
<evidence type="ECO:0000313" key="3">
    <source>
        <dbReference type="Proteomes" id="UP000020938"/>
    </source>
</evidence>
<sequence>MPPASGCRSSGNVNRTGQKQGRKGTRKQGRRIGSVSRYAAALHSLTVIPRTALLPLYTVQRGRRSQARTVTIFKTINHRL</sequence>
<evidence type="ECO:0000256" key="1">
    <source>
        <dbReference type="SAM" id="MobiDB-lite"/>
    </source>
</evidence>
<evidence type="ECO:0000313" key="2">
    <source>
        <dbReference type="EMBL" id="EXZ75782.1"/>
    </source>
</evidence>
<feature type="compositionally biased region" description="Basic residues" evidence="1">
    <location>
        <begin position="20"/>
        <end position="30"/>
    </location>
</feature>
<gene>
    <name evidence="2" type="ORF">M123_4898</name>
</gene>
<protein>
    <submittedName>
        <fullName evidence="2">Uncharacterized protein</fullName>
    </submittedName>
</protein>
<dbReference type="Proteomes" id="UP000020938">
    <property type="component" value="Unassembled WGS sequence"/>
</dbReference>
<dbReference type="AlphaFoldDB" id="A0A016C4C0"/>
<accession>A0A016C4C0</accession>
<reference evidence="2 3" key="1">
    <citation type="submission" date="2014-02" db="EMBL/GenBank/DDBJ databases">
        <authorList>
            <person name="Sears C."/>
            <person name="Carroll K."/>
            <person name="Sack B.R."/>
            <person name="Qadri F."/>
            <person name="Myers L.L."/>
            <person name="Chung G.-T."/>
            <person name="Escheverria P."/>
            <person name="Fraser C.M."/>
            <person name="Sadzewicz L."/>
            <person name="Shefchek K.A."/>
            <person name="Tallon L."/>
            <person name="Das S.P."/>
            <person name="Daugherty S."/>
            <person name="Mongodin E.F."/>
        </authorList>
    </citation>
    <scope>NUCLEOTIDE SEQUENCE [LARGE SCALE GENOMIC DNA]</scope>
    <source>
        <strain evidence="2 3">3976T8</strain>
    </source>
</reference>
<proteinExistence type="predicted"/>
<dbReference type="EMBL" id="JGDS01000015">
    <property type="protein sequence ID" value="EXZ75782.1"/>
    <property type="molecule type" value="Genomic_DNA"/>
</dbReference>
<comment type="caution">
    <text evidence="2">The sequence shown here is derived from an EMBL/GenBank/DDBJ whole genome shotgun (WGS) entry which is preliminary data.</text>
</comment>
<name>A0A016C4C0_BACFG</name>
<organism evidence="2 3">
    <name type="scientific">Bacteroides fragilis str. 3976T8</name>
    <dbReference type="NCBI Taxonomy" id="1339314"/>
    <lineage>
        <taxon>Bacteria</taxon>
        <taxon>Pseudomonadati</taxon>
        <taxon>Bacteroidota</taxon>
        <taxon>Bacteroidia</taxon>
        <taxon>Bacteroidales</taxon>
        <taxon>Bacteroidaceae</taxon>
        <taxon>Bacteroides</taxon>
    </lineage>
</organism>